<protein>
    <submittedName>
        <fullName evidence="2">Uncharacterized protein</fullName>
    </submittedName>
</protein>
<keyword evidence="1" id="KW-0812">Transmembrane</keyword>
<dbReference type="Proteomes" id="UP000268230">
    <property type="component" value="Chromosome"/>
</dbReference>
<name>A0A3S8UEI9_9PSED</name>
<gene>
    <name evidence="2" type="ORF">EJA05_02910</name>
</gene>
<dbReference type="KEGG" id="pory:EJA05_02910"/>
<organism evidence="2 3">
    <name type="scientific">Pseudomonas entomophila</name>
    <dbReference type="NCBI Taxonomy" id="312306"/>
    <lineage>
        <taxon>Bacteria</taxon>
        <taxon>Pseudomonadati</taxon>
        <taxon>Pseudomonadota</taxon>
        <taxon>Gammaproteobacteria</taxon>
        <taxon>Pseudomonadales</taxon>
        <taxon>Pseudomonadaceae</taxon>
        <taxon>Pseudomonas</taxon>
    </lineage>
</organism>
<feature type="transmembrane region" description="Helical" evidence="1">
    <location>
        <begin position="6"/>
        <end position="30"/>
    </location>
</feature>
<keyword evidence="1" id="KW-1133">Transmembrane helix</keyword>
<evidence type="ECO:0000313" key="3">
    <source>
        <dbReference type="Proteomes" id="UP000268230"/>
    </source>
</evidence>
<accession>A0A3S8UEI9</accession>
<dbReference type="AlphaFoldDB" id="A0A3S8UEI9"/>
<keyword evidence="1" id="KW-0472">Membrane</keyword>
<evidence type="ECO:0000256" key="1">
    <source>
        <dbReference type="SAM" id="Phobius"/>
    </source>
</evidence>
<evidence type="ECO:0000313" key="2">
    <source>
        <dbReference type="EMBL" id="AZL66749.1"/>
    </source>
</evidence>
<dbReference type="EMBL" id="CP034338">
    <property type="protein sequence ID" value="AZL66749.1"/>
    <property type="molecule type" value="Genomic_DNA"/>
</dbReference>
<reference evidence="2 3" key="1">
    <citation type="submission" date="2018-12" db="EMBL/GenBank/DDBJ databases">
        <authorList>
            <person name="Li S."/>
            <person name="Yang R."/>
            <person name="Chen G."/>
            <person name="Zou L."/>
            <person name="Zhang C."/>
            <person name="Chen Y."/>
            <person name="Liu Z."/>
            <person name="Li Y."/>
            <person name="Yan Y."/>
            <person name="Huang M."/>
            <person name="Chen T."/>
        </authorList>
    </citation>
    <scope>NUCLEOTIDE SEQUENCE [LARGE SCALE GENOMIC DNA]</scope>
    <source>
        <strain evidence="2 3">1257</strain>
    </source>
</reference>
<proteinExistence type="predicted"/>
<sequence length="70" mass="7651">MDALDALKFALTIGASLTIVLATKHILFYFKKDISDPLYLPFAITFSTLTALHIADKLSRTLAIALGIIE</sequence>